<evidence type="ECO:0000313" key="6">
    <source>
        <dbReference type="Proteomes" id="UP000274097"/>
    </source>
</evidence>
<dbReference type="SUPFAM" id="SSF47473">
    <property type="entry name" value="EF-hand"/>
    <property type="match status" value="1"/>
</dbReference>
<dbReference type="Proteomes" id="UP000278036">
    <property type="component" value="Unassembled WGS sequence"/>
</dbReference>
<dbReference type="OrthoDB" id="7573521at2"/>
<feature type="compositionally biased region" description="Low complexity" evidence="1">
    <location>
        <begin position="87"/>
        <end position="96"/>
    </location>
</feature>
<dbReference type="InterPro" id="IPR002048">
    <property type="entry name" value="EF_hand_dom"/>
</dbReference>
<organism evidence="4 7">
    <name type="scientific">Teichococcus wenyumeiae</name>
    <dbReference type="NCBI Taxonomy" id="2478470"/>
    <lineage>
        <taxon>Bacteria</taxon>
        <taxon>Pseudomonadati</taxon>
        <taxon>Pseudomonadota</taxon>
        <taxon>Alphaproteobacteria</taxon>
        <taxon>Acetobacterales</taxon>
        <taxon>Roseomonadaceae</taxon>
        <taxon>Roseomonas</taxon>
    </lineage>
</organism>
<dbReference type="SMART" id="SM00054">
    <property type="entry name" value="EFh"/>
    <property type="match status" value="3"/>
</dbReference>
<keyword evidence="6" id="KW-1185">Reference proteome</keyword>
<gene>
    <name evidence="4" type="ORF">D6Z83_16165</name>
    <name evidence="5" type="ORF">EBE87_23585</name>
</gene>
<evidence type="ECO:0000259" key="3">
    <source>
        <dbReference type="PROSITE" id="PS50222"/>
    </source>
</evidence>
<name>A0A3A9JHS4_9PROT</name>
<dbReference type="Proteomes" id="UP000274097">
    <property type="component" value="Unassembled WGS sequence"/>
</dbReference>
<evidence type="ECO:0000313" key="4">
    <source>
        <dbReference type="EMBL" id="RKK03144.1"/>
    </source>
</evidence>
<dbReference type="PROSITE" id="PS00018">
    <property type="entry name" value="EF_HAND_1"/>
    <property type="match status" value="1"/>
</dbReference>
<dbReference type="EMBL" id="RFLX01000035">
    <property type="protein sequence ID" value="RMI17218.1"/>
    <property type="molecule type" value="Genomic_DNA"/>
</dbReference>
<reference evidence="4 7" key="1">
    <citation type="submission" date="2018-09" db="EMBL/GenBank/DDBJ databases">
        <title>Roseomonas sp. nov., isolated from feces of Tibetan antelopes in the Qinghai-Tibet plateau, China.</title>
        <authorList>
            <person name="Tian Z."/>
        </authorList>
    </citation>
    <scope>NUCLEOTIDE SEQUENCE [LARGE SCALE GENOMIC DNA]</scope>
    <source>
        <strain evidence="5 6">Z23</strain>
        <strain evidence="4 7">Z24</strain>
    </source>
</reference>
<dbReference type="EMBL" id="RAQU01000103">
    <property type="protein sequence ID" value="RKK03144.1"/>
    <property type="molecule type" value="Genomic_DNA"/>
</dbReference>
<feature type="region of interest" description="Disordered" evidence="1">
    <location>
        <begin position="140"/>
        <end position="175"/>
    </location>
</feature>
<feature type="chain" id="PRO_5017304772" description="EF-hand domain-containing protein" evidence="2">
    <location>
        <begin position="24"/>
        <end position="175"/>
    </location>
</feature>
<comment type="caution">
    <text evidence="4">The sequence shown here is derived from an EMBL/GenBank/DDBJ whole genome shotgun (WGS) entry which is preliminary data.</text>
</comment>
<dbReference type="RefSeq" id="WP_120639315.1">
    <property type="nucleotide sequence ID" value="NZ_RAQU01000103.1"/>
</dbReference>
<dbReference type="Pfam" id="PF13499">
    <property type="entry name" value="EF-hand_7"/>
    <property type="match status" value="1"/>
</dbReference>
<feature type="signal peptide" evidence="2">
    <location>
        <begin position="1"/>
        <end position="23"/>
    </location>
</feature>
<accession>A0A3A9JHS4</accession>
<sequence>MKRSLAFGFLGVALAATALPALAQRGPGSLPARIFDQADANRDGRVTEPEAMDFLAARFTEADTNRDGGMTPEELSSFVRSQIATYRPGPEGQQRRQPPPEAQRRMMERQARFFRMADANRDGRITMDELRPMAAALFRGADANGDNVLEKNELPGQRGPRSQQRGPARGETRPL</sequence>
<evidence type="ECO:0000256" key="2">
    <source>
        <dbReference type="SAM" id="SignalP"/>
    </source>
</evidence>
<evidence type="ECO:0000313" key="5">
    <source>
        <dbReference type="EMBL" id="RMI17218.1"/>
    </source>
</evidence>
<dbReference type="GO" id="GO:0005509">
    <property type="term" value="F:calcium ion binding"/>
    <property type="evidence" value="ECO:0007669"/>
    <property type="project" value="InterPro"/>
</dbReference>
<dbReference type="InterPro" id="IPR018247">
    <property type="entry name" value="EF_Hand_1_Ca_BS"/>
</dbReference>
<dbReference type="PROSITE" id="PS50222">
    <property type="entry name" value="EF_HAND_2"/>
    <property type="match status" value="2"/>
</dbReference>
<dbReference type="InterPro" id="IPR011992">
    <property type="entry name" value="EF-hand-dom_pair"/>
</dbReference>
<feature type="domain" description="EF-hand" evidence="3">
    <location>
        <begin position="50"/>
        <end position="85"/>
    </location>
</feature>
<protein>
    <recommendedName>
        <fullName evidence="3">EF-hand domain-containing protein</fullName>
    </recommendedName>
</protein>
<feature type="region of interest" description="Disordered" evidence="1">
    <location>
        <begin position="81"/>
        <end position="105"/>
    </location>
</feature>
<dbReference type="Pfam" id="PF13202">
    <property type="entry name" value="EF-hand_5"/>
    <property type="match status" value="2"/>
</dbReference>
<evidence type="ECO:0000256" key="1">
    <source>
        <dbReference type="SAM" id="MobiDB-lite"/>
    </source>
</evidence>
<keyword evidence="2" id="KW-0732">Signal</keyword>
<dbReference type="Gene3D" id="1.10.238.10">
    <property type="entry name" value="EF-hand"/>
    <property type="match status" value="2"/>
</dbReference>
<feature type="domain" description="EF-hand" evidence="3">
    <location>
        <begin position="105"/>
        <end position="140"/>
    </location>
</feature>
<proteinExistence type="predicted"/>
<evidence type="ECO:0000313" key="7">
    <source>
        <dbReference type="Proteomes" id="UP000278036"/>
    </source>
</evidence>
<dbReference type="AlphaFoldDB" id="A0A3A9JHS4"/>
<dbReference type="InParanoid" id="A0A3A9JHS4"/>